<protein>
    <submittedName>
        <fullName evidence="3">Uncharacterized protein</fullName>
    </submittedName>
</protein>
<evidence type="ECO:0000313" key="3">
    <source>
        <dbReference type="EMBL" id="CEM56160.1"/>
    </source>
</evidence>
<feature type="region of interest" description="Disordered" evidence="1">
    <location>
        <begin position="70"/>
        <end position="153"/>
    </location>
</feature>
<dbReference type="EMBL" id="CDMZ01005948">
    <property type="protein sequence ID" value="CEM56160.1"/>
    <property type="molecule type" value="Genomic_DNA"/>
</dbReference>
<dbReference type="AlphaFoldDB" id="A0A0G4IFY8"/>
<organism evidence="3">
    <name type="scientific">Chromera velia CCMP2878</name>
    <dbReference type="NCBI Taxonomy" id="1169474"/>
    <lineage>
        <taxon>Eukaryota</taxon>
        <taxon>Sar</taxon>
        <taxon>Alveolata</taxon>
        <taxon>Colpodellida</taxon>
        <taxon>Chromeraceae</taxon>
        <taxon>Chromera</taxon>
    </lineage>
</organism>
<gene>
    <name evidence="3" type="ORF">Cvel_14132</name>
</gene>
<evidence type="ECO:0000256" key="1">
    <source>
        <dbReference type="SAM" id="MobiDB-lite"/>
    </source>
</evidence>
<accession>A0A0G4IFY8</accession>
<dbReference type="VEuPathDB" id="CryptoDB:Cvel_14132"/>
<reference evidence="3" key="1">
    <citation type="submission" date="2014-11" db="EMBL/GenBank/DDBJ databases">
        <authorList>
            <person name="Otto D Thomas"/>
            <person name="Naeem Raeece"/>
        </authorList>
    </citation>
    <scope>NUCLEOTIDE SEQUENCE</scope>
</reference>
<name>A0A0G4IFY8_9ALVE</name>
<proteinExistence type="predicted"/>
<feature type="signal peptide" evidence="2">
    <location>
        <begin position="1"/>
        <end position="19"/>
    </location>
</feature>
<feature type="chain" id="PRO_5005192995" evidence="2">
    <location>
        <begin position="20"/>
        <end position="165"/>
    </location>
</feature>
<feature type="compositionally biased region" description="Pro residues" evidence="1">
    <location>
        <begin position="129"/>
        <end position="139"/>
    </location>
</feature>
<evidence type="ECO:0000256" key="2">
    <source>
        <dbReference type="SAM" id="SignalP"/>
    </source>
</evidence>
<keyword evidence="2" id="KW-0732">Signal</keyword>
<sequence>MKSVLHIVSVSLLAAGGWSQDVTDLNLKSQAVSVSAVSLPATSSVVYGYSHTVEPAEVTLTTNLFDETSAVSSDETNFEKFGGPTAGPPTDESEEAAPTFSDGLPVNNATLPTEPTPAPAIPRPRRRPPSSPPAAPAPLPSLGGRRRLHELKEEPKLQAVLTILQ</sequence>